<organism evidence="2 3">
    <name type="scientific">Streptomyces xanthochromogenes</name>
    <dbReference type="NCBI Taxonomy" id="67384"/>
    <lineage>
        <taxon>Bacteria</taxon>
        <taxon>Bacillati</taxon>
        <taxon>Actinomycetota</taxon>
        <taxon>Actinomycetes</taxon>
        <taxon>Kitasatosporales</taxon>
        <taxon>Streptomycetaceae</taxon>
        <taxon>Streptomyces</taxon>
    </lineage>
</organism>
<gene>
    <name evidence="2" type="ORF">GCM10010326_38900</name>
</gene>
<dbReference type="InterPro" id="IPR050546">
    <property type="entry name" value="Glycosyl_Hydrlase_16"/>
</dbReference>
<reference evidence="3" key="1">
    <citation type="journal article" date="2019" name="Int. J. Syst. Evol. Microbiol.">
        <title>The Global Catalogue of Microorganisms (GCM) 10K type strain sequencing project: providing services to taxonomists for standard genome sequencing and annotation.</title>
        <authorList>
            <consortium name="The Broad Institute Genomics Platform"/>
            <consortium name="The Broad Institute Genome Sequencing Center for Infectious Disease"/>
            <person name="Wu L."/>
            <person name="Ma J."/>
        </authorList>
    </citation>
    <scope>NUCLEOTIDE SEQUENCE [LARGE SCALE GENOMIC DNA]</scope>
    <source>
        <strain evidence="3">JCM 4594</strain>
    </source>
</reference>
<dbReference type="Gene3D" id="2.60.120.200">
    <property type="match status" value="1"/>
</dbReference>
<evidence type="ECO:0000313" key="2">
    <source>
        <dbReference type="EMBL" id="GGY40996.1"/>
    </source>
</evidence>
<protein>
    <recommendedName>
        <fullName evidence="4">Beta-glucanase</fullName>
    </recommendedName>
</protein>
<dbReference type="Proteomes" id="UP000600946">
    <property type="component" value="Unassembled WGS sequence"/>
</dbReference>
<comment type="similarity">
    <text evidence="1">Belongs to the glycosyl hydrolase 16 family.</text>
</comment>
<accession>A0ABQ3A8Y6</accession>
<comment type="caution">
    <text evidence="2">The sequence shown here is derived from an EMBL/GenBank/DDBJ whole genome shotgun (WGS) entry which is preliminary data.</text>
</comment>
<evidence type="ECO:0000313" key="3">
    <source>
        <dbReference type="Proteomes" id="UP000600946"/>
    </source>
</evidence>
<dbReference type="SUPFAM" id="SSF49899">
    <property type="entry name" value="Concanavalin A-like lectins/glucanases"/>
    <property type="match status" value="1"/>
</dbReference>
<dbReference type="PANTHER" id="PTHR10963:SF55">
    <property type="entry name" value="GLYCOSIDE HYDROLASE FAMILY 16 PROTEIN"/>
    <property type="match status" value="1"/>
</dbReference>
<evidence type="ECO:0000256" key="1">
    <source>
        <dbReference type="ARBA" id="ARBA00006865"/>
    </source>
</evidence>
<dbReference type="EMBL" id="BMUU01000006">
    <property type="protein sequence ID" value="GGY40996.1"/>
    <property type="molecule type" value="Genomic_DNA"/>
</dbReference>
<name>A0ABQ3A8Y6_9ACTN</name>
<dbReference type="InterPro" id="IPR013320">
    <property type="entry name" value="ConA-like_dom_sf"/>
</dbReference>
<dbReference type="PANTHER" id="PTHR10963">
    <property type="entry name" value="GLYCOSYL HYDROLASE-RELATED"/>
    <property type="match status" value="1"/>
</dbReference>
<sequence length="310" mass="33820">MGGPNPGGVGRTFVVHGAGRLTDEDCPYLAEALTYAGGGGARVRRRAAPRIGENGLGRDIRHVVGQCGPVLSNALAWCRARLRRPRSGVRSPVADGPVVFTADFASLTQWVAGRSSAYPDGGPVNPGDNKLDYLVDDPSYSRGGVFRATRNPDGTWKTGLLTTEGSADGFMVRTGDVLEARVRLPVGVGAWPAIWTWRDGGQEIDVFEYHPDNPDLLELTNHVKGGQFYFRDTVVAPDAWLDLRVRFGARSVTWWVNGVRVFGDRAGVGRNWQAYLIVNLSVSAGRYHPRPPTDLAELSFEVSSLRIHRR</sequence>
<proteinExistence type="inferred from homology"/>
<evidence type="ECO:0008006" key="4">
    <source>
        <dbReference type="Google" id="ProtNLM"/>
    </source>
</evidence>
<keyword evidence="3" id="KW-1185">Reference proteome</keyword>